<comment type="subcellular location">
    <subcellularLocation>
        <location evidence="1">Golgi apparatus</location>
    </subcellularLocation>
</comment>
<feature type="domain" description="Uso1/p115-like vesicle tethering protein C-terminal" evidence="7">
    <location>
        <begin position="862"/>
        <end position="987"/>
    </location>
</feature>
<dbReference type="GO" id="GO:0006888">
    <property type="term" value="P:endoplasmic reticulum to Golgi vesicle-mediated transport"/>
    <property type="evidence" value="ECO:0007669"/>
    <property type="project" value="TreeGrafter"/>
</dbReference>
<dbReference type="SUPFAM" id="SSF48371">
    <property type="entry name" value="ARM repeat"/>
    <property type="match status" value="1"/>
</dbReference>
<evidence type="ECO:0000256" key="4">
    <source>
        <dbReference type="SAM" id="Coils"/>
    </source>
</evidence>
<feature type="region of interest" description="Disordered" evidence="5">
    <location>
        <begin position="972"/>
        <end position="991"/>
    </location>
</feature>
<evidence type="ECO:0000313" key="9">
    <source>
        <dbReference type="Proteomes" id="UP000712281"/>
    </source>
</evidence>
<dbReference type="Pfam" id="PF04871">
    <property type="entry name" value="Uso1_p115_C"/>
    <property type="match status" value="1"/>
</dbReference>
<feature type="compositionally biased region" description="Polar residues" evidence="5">
    <location>
        <begin position="826"/>
        <end position="836"/>
    </location>
</feature>
<dbReference type="EMBL" id="QGKW02001988">
    <property type="protein sequence ID" value="KAF2554319.1"/>
    <property type="molecule type" value="Genomic_DNA"/>
</dbReference>
<proteinExistence type="predicted"/>
<feature type="region of interest" description="Disordered" evidence="5">
    <location>
        <begin position="818"/>
        <end position="837"/>
    </location>
</feature>
<organism evidence="8 9">
    <name type="scientific">Brassica cretica</name>
    <name type="common">Mustard</name>
    <dbReference type="NCBI Taxonomy" id="69181"/>
    <lineage>
        <taxon>Eukaryota</taxon>
        <taxon>Viridiplantae</taxon>
        <taxon>Streptophyta</taxon>
        <taxon>Embryophyta</taxon>
        <taxon>Tracheophyta</taxon>
        <taxon>Spermatophyta</taxon>
        <taxon>Magnoliopsida</taxon>
        <taxon>eudicotyledons</taxon>
        <taxon>Gunneridae</taxon>
        <taxon>Pentapetalae</taxon>
        <taxon>rosids</taxon>
        <taxon>malvids</taxon>
        <taxon>Brassicales</taxon>
        <taxon>Brassicaceae</taxon>
        <taxon>Brassiceae</taxon>
        <taxon>Brassica</taxon>
    </lineage>
</organism>
<dbReference type="PANTHER" id="PTHR10013:SF0">
    <property type="entry name" value="GENERAL VESICULAR TRANSPORT FACTOR P115"/>
    <property type="match status" value="1"/>
</dbReference>
<evidence type="ECO:0000259" key="7">
    <source>
        <dbReference type="Pfam" id="PF04871"/>
    </source>
</evidence>
<dbReference type="GO" id="GO:0012507">
    <property type="term" value="C:ER to Golgi transport vesicle membrane"/>
    <property type="evidence" value="ECO:0007669"/>
    <property type="project" value="TreeGrafter"/>
</dbReference>
<dbReference type="PANTHER" id="PTHR10013">
    <property type="entry name" value="GENERAL VESICULAR TRANSPORT FACTOR P115"/>
    <property type="match status" value="1"/>
</dbReference>
<dbReference type="Proteomes" id="UP000712281">
    <property type="component" value="Unassembled WGS sequence"/>
</dbReference>
<sequence>MFGYLRISIRVRGALETLLGALTPIDHARAQKTEVHAALMNSDLLSREAENITLLLSLLEEEDFYVRYYTLQILTALLMNSQNRLQEAILTTPRGITRLMDMLMDREVIRNEALLLLTHLTREAEEIQKIVVFEGAFEKIFSIIKEEGGSDGDVVVQDCLELLNNLLRSSSSNQILLRETMGFEPIISVLKLRGITYKFTQQKTVNLLSALETINMLIMGGADTDPGKDSNKLANRTVLVQKKLLDYLLMLGVESQWAPVAVRCMGVVGLVFGDNPSSNEDSYIQRLLDRISNGTLPDDRRNAIVELQSVVAESNAAQLAFGASGFPVIVGILKDQRDDVEMVRGALETLLGALTPIDHARAQKTEAHAALMNSDLLSREAENITLLLSLLEEEDFYVRYYTLQILTALLMNSQNRLQEAILSTPRGITRLMDMLMDREVIRNEALLLLTHLTREAEEIQKIVVFEGAFEKIFSIIKEEGGSDGDVVVQDCLELLNNLLRSSSSNQILLRETMGFEPIISVLKLRGITYKFTQQKTVNLLSALETINMLIMGGADTDPGKDSNKLANRTVLVQKKLLDYLLMLGVESQWAPVAVRCMIILKLLVTWTVDCPAAVQCFLDSRHHLTYLLELVANPAATVCTRGLASILLGECVIYNKSNENGKDAFAVVDAVSQKMGLTTYFSKFEEMQSSFIFSSSEAPRQGDKPLTRTATPSEAEIEDADAAKAMNKGNEDHPMLVSLFDPSFTGLVKSLEGKIRERIVDVYSRPKSEVAVVPADLEQRSGENEKAYINRLKAFIEKQCSEIQNLLARNAALAEDLASSGRNEESQGSVQRSSTVMEKVQMESIRRELQETSQRLETVKAEKAKLESEASDYKNMAAKLESDLKGLSDAYNSLEQANYHLEKEVKSLKGGEDPMEFPDIEAIKEEVRKEAQKESEDELNDLLVCLGQEESKVEKLTAKLIELGVDVDKLLEDIGDESEAQGESDEDDDDH</sequence>
<keyword evidence="3 4" id="KW-0175">Coiled coil</keyword>
<dbReference type="InterPro" id="IPR011989">
    <property type="entry name" value="ARM-like"/>
</dbReference>
<evidence type="ECO:0008006" key="10">
    <source>
        <dbReference type="Google" id="ProtNLM"/>
    </source>
</evidence>
<dbReference type="GO" id="GO:0005795">
    <property type="term" value="C:Golgi stack"/>
    <property type="evidence" value="ECO:0007669"/>
    <property type="project" value="TreeGrafter"/>
</dbReference>
<dbReference type="AlphaFoldDB" id="A0A8S9H908"/>
<dbReference type="InterPro" id="IPR006953">
    <property type="entry name" value="Vesicle_Uso1_P115_head"/>
</dbReference>
<dbReference type="GO" id="GO:0048280">
    <property type="term" value="P:vesicle fusion with Golgi apparatus"/>
    <property type="evidence" value="ECO:0007669"/>
    <property type="project" value="InterPro"/>
</dbReference>
<dbReference type="Gene3D" id="1.25.10.10">
    <property type="entry name" value="Leucine-rich Repeat Variant"/>
    <property type="match status" value="3"/>
</dbReference>
<name>A0A8S9H908_BRACR</name>
<accession>A0A8S9H908</accession>
<feature type="domain" description="Vesicle tethering protein Uso1/P115-like head" evidence="6">
    <location>
        <begin position="599"/>
        <end position="757"/>
    </location>
</feature>
<evidence type="ECO:0000256" key="2">
    <source>
        <dbReference type="ARBA" id="ARBA00023034"/>
    </source>
</evidence>
<comment type="caution">
    <text evidence="8">The sequence shown here is derived from an EMBL/GenBank/DDBJ whole genome shotgun (WGS) entry which is preliminary data.</text>
</comment>
<evidence type="ECO:0000256" key="1">
    <source>
        <dbReference type="ARBA" id="ARBA00004555"/>
    </source>
</evidence>
<dbReference type="Pfam" id="PF04869">
    <property type="entry name" value="Uso1_p115_head"/>
    <property type="match status" value="1"/>
</dbReference>
<keyword evidence="2" id="KW-0333">Golgi apparatus</keyword>
<evidence type="ECO:0000256" key="5">
    <source>
        <dbReference type="SAM" id="MobiDB-lite"/>
    </source>
</evidence>
<evidence type="ECO:0000256" key="3">
    <source>
        <dbReference type="ARBA" id="ARBA00023054"/>
    </source>
</evidence>
<reference evidence="8" key="1">
    <citation type="submission" date="2019-12" db="EMBL/GenBank/DDBJ databases">
        <title>Genome sequencing and annotation of Brassica cretica.</title>
        <authorList>
            <person name="Studholme D.J."/>
            <person name="Sarris P.F."/>
        </authorList>
    </citation>
    <scope>NUCLEOTIDE SEQUENCE</scope>
    <source>
        <strain evidence="8">PFS-001/15</strain>
        <tissue evidence="8">Leaf</tissue>
    </source>
</reference>
<evidence type="ECO:0000259" key="6">
    <source>
        <dbReference type="Pfam" id="PF04869"/>
    </source>
</evidence>
<dbReference type="InterPro" id="IPR024095">
    <property type="entry name" value="Vesicle_P115"/>
</dbReference>
<dbReference type="GO" id="GO:0048211">
    <property type="term" value="P:Golgi vesicle docking"/>
    <property type="evidence" value="ECO:0007669"/>
    <property type="project" value="TreeGrafter"/>
</dbReference>
<dbReference type="GO" id="GO:0006886">
    <property type="term" value="P:intracellular protein transport"/>
    <property type="evidence" value="ECO:0007669"/>
    <property type="project" value="InterPro"/>
</dbReference>
<feature type="coiled-coil region" evidence="4">
    <location>
        <begin position="842"/>
        <end position="904"/>
    </location>
</feature>
<dbReference type="InterPro" id="IPR016024">
    <property type="entry name" value="ARM-type_fold"/>
</dbReference>
<dbReference type="InterPro" id="IPR006955">
    <property type="entry name" value="Uso1_p115_C"/>
</dbReference>
<dbReference type="GO" id="GO:0000139">
    <property type="term" value="C:Golgi membrane"/>
    <property type="evidence" value="ECO:0007669"/>
    <property type="project" value="InterPro"/>
</dbReference>
<evidence type="ECO:0000313" key="8">
    <source>
        <dbReference type="EMBL" id="KAF2554319.1"/>
    </source>
</evidence>
<protein>
    <recommendedName>
        <fullName evidence="10">Golgin candidate 6</fullName>
    </recommendedName>
</protein>
<dbReference type="GO" id="GO:0005783">
    <property type="term" value="C:endoplasmic reticulum"/>
    <property type="evidence" value="ECO:0007669"/>
    <property type="project" value="TreeGrafter"/>
</dbReference>
<gene>
    <name evidence="8" type="ORF">F2Q68_00036366</name>
</gene>
<feature type="compositionally biased region" description="Acidic residues" evidence="5">
    <location>
        <begin position="973"/>
        <end position="991"/>
    </location>
</feature>